<comment type="caution">
    <text evidence="3">The sequence shown here is derived from an EMBL/GenBank/DDBJ whole genome shotgun (WGS) entry which is preliminary data.</text>
</comment>
<dbReference type="Gene3D" id="3.10.310.10">
    <property type="entry name" value="Diaminopimelate Epimerase, Chain A, domain 1"/>
    <property type="match status" value="2"/>
</dbReference>
<evidence type="ECO:0000313" key="3">
    <source>
        <dbReference type="EMBL" id="GAA3884140.1"/>
    </source>
</evidence>
<dbReference type="PANTHER" id="PTHR43709:SF3">
    <property type="entry name" value="ISOMERASE YBHH-RELATED"/>
    <property type="match status" value="1"/>
</dbReference>
<evidence type="ECO:0000256" key="2">
    <source>
        <dbReference type="ARBA" id="ARBA00023235"/>
    </source>
</evidence>
<organism evidence="3 4">
    <name type="scientific">Leifsonia kafniensis</name>
    <dbReference type="NCBI Taxonomy" id="475957"/>
    <lineage>
        <taxon>Bacteria</taxon>
        <taxon>Bacillati</taxon>
        <taxon>Actinomycetota</taxon>
        <taxon>Actinomycetes</taxon>
        <taxon>Micrococcales</taxon>
        <taxon>Microbacteriaceae</taxon>
        <taxon>Leifsonia</taxon>
    </lineage>
</organism>
<protein>
    <submittedName>
        <fullName evidence="3">4-oxalomesaconate tautomerase</fullName>
    </submittedName>
</protein>
<gene>
    <name evidence="3" type="ORF">GCM10022381_27910</name>
</gene>
<comment type="similarity">
    <text evidence="1">Belongs to the PrpF family.</text>
</comment>
<proteinExistence type="inferred from homology"/>
<sequence length="379" mass="39333">MTNTQVSVPCSVMRGGTSKGLYFLADDLPVDRSARDRFLLAAMGSPDPREIDGMGGGHPLTSKVAVVSRSTRPGIDVDYLFLQVWPDRAEVSDQQNCGNILAGVGPFAIESGLVDAGDGVTDVSIYMVNTDSRATASVQTPGRLVEYAGDARIDGVPGTHAPITLNFEDVAGSSCGALLPTGNVVDTIYVDGDGDGVGIRVTCIDNGMPVVCLNAADFGVTGYETPAELEANTELRERVEAIRLQVGPLMNLGDVTNKTVPKMSLLAPARNGGLLSTRTFIPHRVHESIGVLGAVSVATACMLEGSVAADIAGLGSTGDDGSIADSLEVAVEHPTGFFTVQMQVDNSSGSPVVTKSALLRTARLLMSGTVHVLQSGEST</sequence>
<reference evidence="4" key="1">
    <citation type="journal article" date="2019" name="Int. J. Syst. Evol. Microbiol.">
        <title>The Global Catalogue of Microorganisms (GCM) 10K type strain sequencing project: providing services to taxonomists for standard genome sequencing and annotation.</title>
        <authorList>
            <consortium name="The Broad Institute Genomics Platform"/>
            <consortium name="The Broad Institute Genome Sequencing Center for Infectious Disease"/>
            <person name="Wu L."/>
            <person name="Ma J."/>
        </authorList>
    </citation>
    <scope>NUCLEOTIDE SEQUENCE [LARGE SCALE GENOMIC DNA]</scope>
    <source>
        <strain evidence="4">JCM 17021</strain>
    </source>
</reference>
<evidence type="ECO:0000313" key="4">
    <source>
        <dbReference type="Proteomes" id="UP001501803"/>
    </source>
</evidence>
<dbReference type="Proteomes" id="UP001501803">
    <property type="component" value="Unassembled WGS sequence"/>
</dbReference>
<keyword evidence="4" id="KW-1185">Reference proteome</keyword>
<dbReference type="RefSeq" id="WP_345067785.1">
    <property type="nucleotide sequence ID" value="NZ_BAABCN010000008.1"/>
</dbReference>
<dbReference type="SUPFAM" id="SSF54506">
    <property type="entry name" value="Diaminopimelate epimerase-like"/>
    <property type="match status" value="2"/>
</dbReference>
<keyword evidence="2" id="KW-0413">Isomerase</keyword>
<name>A0ABP7KPM9_9MICO</name>
<dbReference type="EMBL" id="BAABCN010000008">
    <property type="protein sequence ID" value="GAA3884140.1"/>
    <property type="molecule type" value="Genomic_DNA"/>
</dbReference>
<dbReference type="Pfam" id="PF04303">
    <property type="entry name" value="PrpF"/>
    <property type="match status" value="1"/>
</dbReference>
<dbReference type="NCBIfam" id="NF033377">
    <property type="entry name" value="OMA_tautomer"/>
    <property type="match status" value="1"/>
</dbReference>
<dbReference type="PANTHER" id="PTHR43709">
    <property type="entry name" value="ACONITATE ISOMERASE-RELATED"/>
    <property type="match status" value="1"/>
</dbReference>
<evidence type="ECO:0000256" key="1">
    <source>
        <dbReference type="ARBA" id="ARBA00007673"/>
    </source>
</evidence>
<dbReference type="InterPro" id="IPR007400">
    <property type="entry name" value="PrpF-like"/>
</dbReference>
<accession>A0ABP7KPM9</accession>
<dbReference type="InterPro" id="IPR047687">
    <property type="entry name" value="OMA_tautomer-like"/>
</dbReference>